<dbReference type="EMBL" id="DRXW01000118">
    <property type="protein sequence ID" value="HHR33670.1"/>
    <property type="molecule type" value="Genomic_DNA"/>
</dbReference>
<evidence type="ECO:0000313" key="1">
    <source>
        <dbReference type="EMBL" id="HHR33670.1"/>
    </source>
</evidence>
<reference evidence="1" key="1">
    <citation type="journal article" date="2020" name="mSystems">
        <title>Genome- and Community-Level Interaction Insights into Carbon Utilization and Element Cycling Functions of Hydrothermarchaeota in Hydrothermal Sediment.</title>
        <authorList>
            <person name="Zhou Z."/>
            <person name="Liu Y."/>
            <person name="Xu W."/>
            <person name="Pan J."/>
            <person name="Luo Z.H."/>
            <person name="Li M."/>
        </authorList>
    </citation>
    <scope>NUCLEOTIDE SEQUENCE [LARGE SCALE GENOMIC DNA]</scope>
    <source>
        <strain evidence="1">SpSt-1088</strain>
    </source>
</reference>
<gene>
    <name evidence="1" type="ORF">ENM46_01830</name>
</gene>
<name>A0A7C5YDK5_9BACT</name>
<protein>
    <submittedName>
        <fullName evidence="1">Uncharacterized protein</fullName>
    </submittedName>
</protein>
<accession>A0A7C5YDK5</accession>
<dbReference type="AlphaFoldDB" id="A0A7C5YDK5"/>
<organism evidence="1">
    <name type="scientific">Fervidobacterium nodosum</name>
    <dbReference type="NCBI Taxonomy" id="2424"/>
    <lineage>
        <taxon>Bacteria</taxon>
        <taxon>Thermotogati</taxon>
        <taxon>Thermotogota</taxon>
        <taxon>Thermotogae</taxon>
        <taxon>Thermotogales</taxon>
        <taxon>Fervidobacteriaceae</taxon>
        <taxon>Fervidobacterium</taxon>
    </lineage>
</organism>
<proteinExistence type="predicted"/>
<comment type="caution">
    <text evidence="1">The sequence shown here is derived from an EMBL/GenBank/DDBJ whole genome shotgun (WGS) entry which is preliminary data.</text>
</comment>
<sequence length="73" mass="8757">MMKEYVDVLKKIFDPVAIFMKDEEFIVVVKDEIDVNRKVKELYEMIDDDLSLMLLTKLEYEKLENKELGEKIL</sequence>